<evidence type="ECO:0000256" key="1">
    <source>
        <dbReference type="ARBA" id="ARBA00004141"/>
    </source>
</evidence>
<keyword evidence="11" id="KW-1185">Reference proteome</keyword>
<comment type="subcellular location">
    <subcellularLocation>
        <location evidence="1">Membrane</location>
        <topology evidence="1">Multi-pass membrane protein</topology>
    </subcellularLocation>
</comment>
<evidence type="ECO:0000256" key="7">
    <source>
        <dbReference type="SAM" id="MobiDB-lite"/>
    </source>
</evidence>
<keyword evidence="4" id="KW-0378">Hydrolase</keyword>
<feature type="transmembrane region" description="Helical" evidence="8">
    <location>
        <begin position="60"/>
        <end position="84"/>
    </location>
</feature>
<evidence type="ECO:0000313" key="10">
    <source>
        <dbReference type="EMBL" id="NYE85074.1"/>
    </source>
</evidence>
<accession>A0A7Y9IY14</accession>
<feature type="transmembrane region" description="Helical" evidence="8">
    <location>
        <begin position="96"/>
        <end position="116"/>
    </location>
</feature>
<dbReference type="SUPFAM" id="SSF144091">
    <property type="entry name" value="Rhomboid-like"/>
    <property type="match status" value="1"/>
</dbReference>
<evidence type="ECO:0000256" key="5">
    <source>
        <dbReference type="ARBA" id="ARBA00022989"/>
    </source>
</evidence>
<dbReference type="Proteomes" id="UP000542125">
    <property type="component" value="Unassembled WGS sequence"/>
</dbReference>
<feature type="domain" description="Peptidase S54 rhomboid" evidence="9">
    <location>
        <begin position="55"/>
        <end position="210"/>
    </location>
</feature>
<evidence type="ECO:0000256" key="3">
    <source>
        <dbReference type="ARBA" id="ARBA00022692"/>
    </source>
</evidence>
<evidence type="ECO:0000256" key="4">
    <source>
        <dbReference type="ARBA" id="ARBA00022801"/>
    </source>
</evidence>
<dbReference type="InterPro" id="IPR035952">
    <property type="entry name" value="Rhomboid-like_sf"/>
</dbReference>
<protein>
    <submittedName>
        <fullName evidence="10">Membrane associated rhomboid family serine protease</fullName>
    </submittedName>
</protein>
<dbReference type="Gene3D" id="1.20.1540.10">
    <property type="entry name" value="Rhomboid-like"/>
    <property type="match status" value="1"/>
</dbReference>
<evidence type="ECO:0000256" key="6">
    <source>
        <dbReference type="ARBA" id="ARBA00023136"/>
    </source>
</evidence>
<evidence type="ECO:0000259" key="9">
    <source>
        <dbReference type="Pfam" id="PF01694"/>
    </source>
</evidence>
<feature type="transmembrane region" description="Helical" evidence="8">
    <location>
        <begin position="164"/>
        <end position="183"/>
    </location>
</feature>
<feature type="transmembrane region" description="Helical" evidence="8">
    <location>
        <begin position="195"/>
        <end position="212"/>
    </location>
</feature>
<gene>
    <name evidence="10" type="ORF">FHW18_004381</name>
</gene>
<dbReference type="GO" id="GO:0006508">
    <property type="term" value="P:proteolysis"/>
    <property type="evidence" value="ECO:0007669"/>
    <property type="project" value="UniProtKB-KW"/>
</dbReference>
<evidence type="ECO:0000313" key="11">
    <source>
        <dbReference type="Proteomes" id="UP000542125"/>
    </source>
</evidence>
<dbReference type="InterPro" id="IPR022764">
    <property type="entry name" value="Peptidase_S54_rhomboid_dom"/>
</dbReference>
<feature type="transmembrane region" description="Helical" evidence="8">
    <location>
        <begin position="7"/>
        <end position="28"/>
    </location>
</feature>
<dbReference type="Pfam" id="PF01694">
    <property type="entry name" value="Rhomboid"/>
    <property type="match status" value="1"/>
</dbReference>
<dbReference type="PANTHER" id="PTHR43731:SF14">
    <property type="entry name" value="PRESENILIN-ASSOCIATED RHOMBOID-LIKE PROTEIN, MITOCHONDRIAL"/>
    <property type="match status" value="1"/>
</dbReference>
<feature type="transmembrane region" description="Helical" evidence="8">
    <location>
        <begin position="131"/>
        <end position="152"/>
    </location>
</feature>
<keyword evidence="10" id="KW-0645">Protease</keyword>
<sequence length="280" mass="29643">MPTFLRRIAPITGVLILVNLGLFLYQVATGISPTNPELDDLGRWGANIAALTLTGESWRLLASMFLHIGVLHLALNMISLLFLGSIAERNFGKLNYLLVYFLSGLGGSLVSALWNARPQAAADLSNATPTIYLVVSAGASGAVMGLAAAAIMLKLLKNASREPLALPFSAVELAVLVGINVVYGWQTNGTDNACHIGGLLAGAVVGLVLGAVRNTPRPVRIAAWLLVLVAAAWGTQRILDVNEARADLMEIREELDQESMDNAKVNPGRDNDAAPASGRR</sequence>
<dbReference type="GO" id="GO:0004252">
    <property type="term" value="F:serine-type endopeptidase activity"/>
    <property type="evidence" value="ECO:0007669"/>
    <property type="project" value="InterPro"/>
</dbReference>
<dbReference type="PANTHER" id="PTHR43731">
    <property type="entry name" value="RHOMBOID PROTEASE"/>
    <property type="match status" value="1"/>
</dbReference>
<name>A0A7Y9IY14_9BURK</name>
<keyword evidence="6 8" id="KW-0472">Membrane</keyword>
<evidence type="ECO:0000256" key="8">
    <source>
        <dbReference type="SAM" id="Phobius"/>
    </source>
</evidence>
<evidence type="ECO:0000256" key="2">
    <source>
        <dbReference type="ARBA" id="ARBA00009045"/>
    </source>
</evidence>
<dbReference type="EMBL" id="JACBYR010000002">
    <property type="protein sequence ID" value="NYE85074.1"/>
    <property type="molecule type" value="Genomic_DNA"/>
</dbReference>
<keyword evidence="3 8" id="KW-0812">Transmembrane</keyword>
<dbReference type="InterPro" id="IPR050925">
    <property type="entry name" value="Rhomboid_protease_S54"/>
</dbReference>
<dbReference type="RefSeq" id="WP_179589084.1">
    <property type="nucleotide sequence ID" value="NZ_JACBYR010000002.1"/>
</dbReference>
<keyword evidence="5 8" id="KW-1133">Transmembrane helix</keyword>
<dbReference type="GO" id="GO:0016020">
    <property type="term" value="C:membrane"/>
    <property type="evidence" value="ECO:0007669"/>
    <property type="project" value="UniProtKB-SubCell"/>
</dbReference>
<feature type="region of interest" description="Disordered" evidence="7">
    <location>
        <begin position="258"/>
        <end position="280"/>
    </location>
</feature>
<organism evidence="10 11">
    <name type="scientific">Pigmentiphaga litoralis</name>
    <dbReference type="NCBI Taxonomy" id="516702"/>
    <lineage>
        <taxon>Bacteria</taxon>
        <taxon>Pseudomonadati</taxon>
        <taxon>Pseudomonadota</taxon>
        <taxon>Betaproteobacteria</taxon>
        <taxon>Burkholderiales</taxon>
        <taxon>Alcaligenaceae</taxon>
        <taxon>Pigmentiphaga</taxon>
    </lineage>
</organism>
<comment type="caution">
    <text evidence="10">The sequence shown here is derived from an EMBL/GenBank/DDBJ whole genome shotgun (WGS) entry which is preliminary data.</text>
</comment>
<dbReference type="AlphaFoldDB" id="A0A7Y9IY14"/>
<comment type="similarity">
    <text evidence="2">Belongs to the peptidase S54 family.</text>
</comment>
<reference evidence="10 11" key="1">
    <citation type="submission" date="2020-07" db="EMBL/GenBank/DDBJ databases">
        <title>Genomic Encyclopedia of Type Strains, Phase IV (KMG-V): Genome sequencing to study the core and pangenomes of soil and plant-associated prokaryotes.</title>
        <authorList>
            <person name="Whitman W."/>
        </authorList>
    </citation>
    <scope>NUCLEOTIDE SEQUENCE [LARGE SCALE GENOMIC DNA]</scope>
    <source>
        <strain evidence="10 11">SAS40</strain>
    </source>
</reference>
<proteinExistence type="inferred from homology"/>